<evidence type="ECO:0008006" key="3">
    <source>
        <dbReference type="Google" id="ProtNLM"/>
    </source>
</evidence>
<name>A0ABR1T3F5_9PEZI</name>
<dbReference type="GeneID" id="92098590"/>
<evidence type="ECO:0000313" key="1">
    <source>
        <dbReference type="EMBL" id="KAK8041111.1"/>
    </source>
</evidence>
<dbReference type="InterPro" id="IPR051693">
    <property type="entry name" value="UPF0046_metallophosphoest"/>
</dbReference>
<keyword evidence="2" id="KW-1185">Reference proteome</keyword>
<dbReference type="PANTHER" id="PTHR12905">
    <property type="entry name" value="METALLOPHOSPHOESTERASE"/>
    <property type="match status" value="1"/>
</dbReference>
<dbReference type="Gene3D" id="3.60.21.10">
    <property type="match status" value="1"/>
</dbReference>
<comment type="caution">
    <text evidence="1">The sequence shown here is derived from an EMBL/GenBank/DDBJ whole genome shotgun (WGS) entry which is preliminary data.</text>
</comment>
<dbReference type="PANTHER" id="PTHR12905:SF0">
    <property type="entry name" value="CALCINEURIN-LIKE PHOSPHOESTERASE DOMAIN-CONTAINING PROTEIN"/>
    <property type="match status" value="1"/>
</dbReference>
<dbReference type="RefSeq" id="XP_066708656.1">
    <property type="nucleotide sequence ID" value="XM_066865527.1"/>
</dbReference>
<evidence type="ECO:0000313" key="2">
    <source>
        <dbReference type="Proteomes" id="UP001480595"/>
    </source>
</evidence>
<accession>A0ABR1T3F5</accession>
<dbReference type="EMBL" id="JAQQWL010000015">
    <property type="protein sequence ID" value="KAK8041111.1"/>
    <property type="molecule type" value="Genomic_DNA"/>
</dbReference>
<protein>
    <recommendedName>
        <fullName evidence="3">Calcineurin-like phosphoesterase domain-containing protein</fullName>
    </recommendedName>
</protein>
<dbReference type="SUPFAM" id="SSF56300">
    <property type="entry name" value="Metallo-dependent phosphatases"/>
    <property type="match status" value="1"/>
</dbReference>
<reference evidence="1 2" key="1">
    <citation type="submission" date="2023-01" db="EMBL/GenBank/DDBJ databases">
        <title>Analysis of 21 Apiospora genomes using comparative genomics revels a genus with tremendous synthesis potential of carbohydrate active enzymes and secondary metabolites.</title>
        <authorList>
            <person name="Sorensen T."/>
        </authorList>
    </citation>
    <scope>NUCLEOTIDE SEQUENCE [LARGE SCALE GENOMIC DNA]</scope>
    <source>
        <strain evidence="1 2">CBS 135458</strain>
    </source>
</reference>
<gene>
    <name evidence="1" type="ORF">PG994_014118</name>
</gene>
<sequence>MAIKTRILVVSDTHGRVFDVKEAHKADVVIHCEKASGRTWSPNRRRSSLGPLGEPRRLIDQAKGAGIVFLDEVNYEFTLQNGACLRVYASPWTPAAFLGRAFQYPEDEGHEFAIADAAQAVMTHGPPGGIFDYTDWNTRAGCPLLFGAVARARPLIHCFGHIHEAWGCKLVKWKDDTSSRRRSPRLHQFSNIDTEKSVVIEKLPNLLRGEDDDAESAKAKTEKIERYSRQGFCSTSHCHDDANTLVPGSHTLFVNASYDGSDSGPAGVLDSQWP</sequence>
<organism evidence="1 2">
    <name type="scientific">Apiospora phragmitis</name>
    <dbReference type="NCBI Taxonomy" id="2905665"/>
    <lineage>
        <taxon>Eukaryota</taxon>
        <taxon>Fungi</taxon>
        <taxon>Dikarya</taxon>
        <taxon>Ascomycota</taxon>
        <taxon>Pezizomycotina</taxon>
        <taxon>Sordariomycetes</taxon>
        <taxon>Xylariomycetidae</taxon>
        <taxon>Amphisphaeriales</taxon>
        <taxon>Apiosporaceae</taxon>
        <taxon>Apiospora</taxon>
    </lineage>
</organism>
<dbReference type="InterPro" id="IPR029052">
    <property type="entry name" value="Metallo-depent_PP-like"/>
</dbReference>
<dbReference type="Proteomes" id="UP001480595">
    <property type="component" value="Unassembled WGS sequence"/>
</dbReference>
<proteinExistence type="predicted"/>